<comment type="subcellular location">
    <subcellularLocation>
        <location evidence="1">Membrane</location>
        <topology evidence="1">Multi-pass membrane protein</topology>
    </subcellularLocation>
</comment>
<evidence type="ECO:0000256" key="6">
    <source>
        <dbReference type="ARBA" id="ARBA00038166"/>
    </source>
</evidence>
<keyword evidence="10" id="KW-1185">Reference proteome</keyword>
<keyword evidence="4 7" id="KW-0472">Membrane</keyword>
<gene>
    <name evidence="9" type="ORF">PHET_02157</name>
</gene>
<feature type="transmembrane region" description="Helical" evidence="7">
    <location>
        <begin position="552"/>
        <end position="571"/>
    </location>
</feature>
<dbReference type="OrthoDB" id="294541at2759"/>
<dbReference type="Pfam" id="PF01490">
    <property type="entry name" value="Aa_trans"/>
    <property type="match status" value="1"/>
</dbReference>
<dbReference type="PANTHER" id="PTHR16189">
    <property type="entry name" value="TRANSMEMBRANE PROTEIN 104-RELATED"/>
    <property type="match status" value="1"/>
</dbReference>
<feature type="transmembrane region" description="Helical" evidence="7">
    <location>
        <begin position="417"/>
        <end position="436"/>
    </location>
</feature>
<evidence type="ECO:0000256" key="5">
    <source>
        <dbReference type="ARBA" id="ARBA00023180"/>
    </source>
</evidence>
<comment type="similarity">
    <text evidence="6">Belongs to the TMEM104 family.</text>
</comment>
<name>A0A8J4TM12_9TREM</name>
<proteinExistence type="inferred from homology"/>
<keyword evidence="2 7" id="KW-0812">Transmembrane</keyword>
<evidence type="ECO:0000256" key="7">
    <source>
        <dbReference type="SAM" id="Phobius"/>
    </source>
</evidence>
<evidence type="ECO:0000313" key="9">
    <source>
        <dbReference type="EMBL" id="KAF5404536.1"/>
    </source>
</evidence>
<feature type="transmembrane region" description="Helical" evidence="7">
    <location>
        <begin position="135"/>
        <end position="154"/>
    </location>
</feature>
<dbReference type="EMBL" id="LUCH01000688">
    <property type="protein sequence ID" value="KAF5404536.1"/>
    <property type="molecule type" value="Genomic_DNA"/>
</dbReference>
<evidence type="ECO:0000256" key="3">
    <source>
        <dbReference type="ARBA" id="ARBA00022989"/>
    </source>
</evidence>
<evidence type="ECO:0000313" key="10">
    <source>
        <dbReference type="Proteomes" id="UP000748531"/>
    </source>
</evidence>
<evidence type="ECO:0000256" key="4">
    <source>
        <dbReference type="ARBA" id="ARBA00023136"/>
    </source>
</evidence>
<feature type="transmembrane region" description="Helical" evidence="7">
    <location>
        <begin position="442"/>
        <end position="465"/>
    </location>
</feature>
<protein>
    <submittedName>
        <fullName evidence="9">Transmembrane protein</fullName>
    </submittedName>
</protein>
<evidence type="ECO:0000256" key="1">
    <source>
        <dbReference type="ARBA" id="ARBA00004141"/>
    </source>
</evidence>
<feature type="domain" description="Amino acid transporter transmembrane" evidence="8">
    <location>
        <begin position="12"/>
        <end position="469"/>
    </location>
</feature>
<reference evidence="9" key="1">
    <citation type="submission" date="2019-05" db="EMBL/GenBank/DDBJ databases">
        <title>Annotation for the trematode Paragonimus heterotremus.</title>
        <authorList>
            <person name="Choi Y.-J."/>
        </authorList>
    </citation>
    <scope>NUCLEOTIDE SEQUENCE</scope>
    <source>
        <strain evidence="9">LC</strain>
    </source>
</reference>
<comment type="caution">
    <text evidence="9">The sequence shown here is derived from an EMBL/GenBank/DDBJ whole genome shotgun (WGS) entry which is preliminary data.</text>
</comment>
<feature type="transmembrane region" description="Helical" evidence="7">
    <location>
        <begin position="371"/>
        <end position="396"/>
    </location>
</feature>
<organism evidence="9 10">
    <name type="scientific">Paragonimus heterotremus</name>
    <dbReference type="NCBI Taxonomy" id="100268"/>
    <lineage>
        <taxon>Eukaryota</taxon>
        <taxon>Metazoa</taxon>
        <taxon>Spiralia</taxon>
        <taxon>Lophotrochozoa</taxon>
        <taxon>Platyhelminthes</taxon>
        <taxon>Trematoda</taxon>
        <taxon>Digenea</taxon>
        <taxon>Plagiorchiida</taxon>
        <taxon>Troglotremata</taxon>
        <taxon>Troglotrematidae</taxon>
        <taxon>Paragonimus</taxon>
    </lineage>
</organism>
<dbReference type="Proteomes" id="UP000748531">
    <property type="component" value="Unassembled WGS sequence"/>
</dbReference>
<evidence type="ECO:0000259" key="8">
    <source>
        <dbReference type="Pfam" id="PF01490"/>
    </source>
</evidence>
<evidence type="ECO:0000256" key="2">
    <source>
        <dbReference type="ARBA" id="ARBA00022692"/>
    </source>
</evidence>
<feature type="transmembrane region" description="Helical" evidence="7">
    <location>
        <begin position="12"/>
        <end position="31"/>
    </location>
</feature>
<feature type="transmembrane region" description="Helical" evidence="7">
    <location>
        <begin position="191"/>
        <end position="211"/>
    </location>
</feature>
<keyword evidence="5" id="KW-0325">Glycoprotein</keyword>
<dbReference type="GO" id="GO:0016020">
    <property type="term" value="C:membrane"/>
    <property type="evidence" value="ECO:0007669"/>
    <property type="project" value="UniProtKB-SubCell"/>
</dbReference>
<accession>A0A8J4TM12</accession>
<feature type="transmembrane region" description="Helical" evidence="7">
    <location>
        <begin position="223"/>
        <end position="242"/>
    </location>
</feature>
<keyword evidence="3 7" id="KW-1133">Transmembrane helix</keyword>
<feature type="transmembrane region" description="Helical" evidence="7">
    <location>
        <begin position="43"/>
        <end position="67"/>
    </location>
</feature>
<dbReference type="InterPro" id="IPR013057">
    <property type="entry name" value="AA_transpt_TM"/>
</dbReference>
<feature type="transmembrane region" description="Helical" evidence="7">
    <location>
        <begin position="318"/>
        <end position="341"/>
    </location>
</feature>
<dbReference type="AlphaFoldDB" id="A0A8J4TM12"/>
<dbReference type="PANTHER" id="PTHR16189:SF0">
    <property type="entry name" value="TRANSMEMBRANE PROTEIN 104"/>
    <property type="match status" value="1"/>
</dbReference>
<sequence>MAEEGVVADHQYSSLAGFTFLFNVIMGNGPLTLPAAFQQAGWLMSTIILIILCFTSFITFTFVVEAMSITNALSKLKTKAVMSNEGGSDEEVEVTVISVPVIEEPRNFDGGYFDILQKFEIGQMFRLYFGRIGNILFYLNICIYLYGDLAIYAAGVPKSLRNVVCTAAINNTVLHDSDRCWDFSLLSRSDVYRIFVICFAACMLPFLFFHVTRSRWLQLFTTVIRWISFILMVCLAIDRAVVIRQGYTQSSLKTTQLWNPAMHDLVQSPPVPIPNPPILRAEGIPNLFGVCVYVFMCHHSIPGVVTPVRNKHKIMLRLFIPLFLSVLIFNLVLSGTALAAFEDIKDLYTLNFVPDEHSAETFKIPFILAQIFGYFLSLFPVFALSSTFPILCCTLLGNLNTLCNMFPACQKPRAHSALRWVLPFVVLLPPICIGLITDNIGFLVGFTGAFAGSGIQYIIPAVLVYRARRYLKYMLKTDTHSIPSYSELDEADAIDDQDDNRPLYPTDTNSLSETALRNRHCLPRCWLRFVRMWTSSSQACITSPHASPFQHFAWIFVLMIWSVLCIVIVLVDKIHPL</sequence>